<evidence type="ECO:0000313" key="1">
    <source>
        <dbReference type="EMBL" id="CAD6993402.1"/>
    </source>
</evidence>
<evidence type="ECO:0000313" key="2">
    <source>
        <dbReference type="Proteomes" id="UP000606786"/>
    </source>
</evidence>
<protein>
    <submittedName>
        <fullName evidence="1">(Mediterranean fruit fly) hypothetical protein</fullName>
    </submittedName>
</protein>
<dbReference type="Proteomes" id="UP000606786">
    <property type="component" value="Unassembled WGS sequence"/>
</dbReference>
<reference evidence="1" key="1">
    <citation type="submission" date="2020-11" db="EMBL/GenBank/DDBJ databases">
        <authorList>
            <person name="Whitehead M."/>
        </authorList>
    </citation>
    <scope>NUCLEOTIDE SEQUENCE</scope>
    <source>
        <strain evidence="1">EGII</strain>
    </source>
</reference>
<keyword evidence="2" id="KW-1185">Reference proteome</keyword>
<sequence>MLYEYNPGDLSMKTWDEPAQELLKRGMKLGLLANDSADAMMRYQRQSGYSSLKVFDAASRGILYGDPYKVLQIPSNIQAAFEVFALLAGEKCRSSHLTEDCNTILPT</sequence>
<name>A0A811U2P8_CERCA</name>
<organism evidence="1 2">
    <name type="scientific">Ceratitis capitata</name>
    <name type="common">Mediterranean fruit fly</name>
    <name type="synonym">Tephritis capitata</name>
    <dbReference type="NCBI Taxonomy" id="7213"/>
    <lineage>
        <taxon>Eukaryota</taxon>
        <taxon>Metazoa</taxon>
        <taxon>Ecdysozoa</taxon>
        <taxon>Arthropoda</taxon>
        <taxon>Hexapoda</taxon>
        <taxon>Insecta</taxon>
        <taxon>Pterygota</taxon>
        <taxon>Neoptera</taxon>
        <taxon>Endopterygota</taxon>
        <taxon>Diptera</taxon>
        <taxon>Brachycera</taxon>
        <taxon>Muscomorpha</taxon>
        <taxon>Tephritoidea</taxon>
        <taxon>Tephritidae</taxon>
        <taxon>Ceratitis</taxon>
        <taxon>Ceratitis</taxon>
    </lineage>
</organism>
<accession>A0A811U2P8</accession>
<dbReference type="AlphaFoldDB" id="A0A811U2P8"/>
<dbReference type="EMBL" id="CAJHJT010000001">
    <property type="protein sequence ID" value="CAD6993402.1"/>
    <property type="molecule type" value="Genomic_DNA"/>
</dbReference>
<comment type="caution">
    <text evidence="1">The sequence shown here is derived from an EMBL/GenBank/DDBJ whole genome shotgun (WGS) entry which is preliminary data.</text>
</comment>
<gene>
    <name evidence="1" type="ORF">CCAP1982_LOCUS2217</name>
</gene>
<proteinExistence type="predicted"/>